<name>A0A8X6GXU4_TRICU</name>
<proteinExistence type="predicted"/>
<keyword evidence="2" id="KW-1185">Reference proteome</keyword>
<evidence type="ECO:0000313" key="2">
    <source>
        <dbReference type="Proteomes" id="UP000887116"/>
    </source>
</evidence>
<comment type="caution">
    <text evidence="1">The sequence shown here is derived from an EMBL/GenBank/DDBJ whole genome shotgun (WGS) entry which is preliminary data.</text>
</comment>
<protein>
    <submittedName>
        <fullName evidence="1">Uncharacterized protein</fullName>
    </submittedName>
</protein>
<accession>A0A8X6GXU4</accession>
<dbReference type="AlphaFoldDB" id="A0A8X6GXU4"/>
<dbReference type="Proteomes" id="UP000887116">
    <property type="component" value="Unassembled WGS sequence"/>
</dbReference>
<evidence type="ECO:0000313" key="1">
    <source>
        <dbReference type="EMBL" id="GFR11225.1"/>
    </source>
</evidence>
<reference evidence="1" key="1">
    <citation type="submission" date="2020-07" db="EMBL/GenBank/DDBJ databases">
        <title>Multicomponent nature underlies the extraordinary mechanical properties of spider dragline silk.</title>
        <authorList>
            <person name="Kono N."/>
            <person name="Nakamura H."/>
            <person name="Mori M."/>
            <person name="Yoshida Y."/>
            <person name="Ohtoshi R."/>
            <person name="Malay A.D."/>
            <person name="Moran D.A.P."/>
            <person name="Tomita M."/>
            <person name="Numata K."/>
            <person name="Arakawa K."/>
        </authorList>
    </citation>
    <scope>NUCLEOTIDE SEQUENCE</scope>
</reference>
<organism evidence="1 2">
    <name type="scientific">Trichonephila clavata</name>
    <name type="common">Joro spider</name>
    <name type="synonym">Nephila clavata</name>
    <dbReference type="NCBI Taxonomy" id="2740835"/>
    <lineage>
        <taxon>Eukaryota</taxon>
        <taxon>Metazoa</taxon>
        <taxon>Ecdysozoa</taxon>
        <taxon>Arthropoda</taxon>
        <taxon>Chelicerata</taxon>
        <taxon>Arachnida</taxon>
        <taxon>Araneae</taxon>
        <taxon>Araneomorphae</taxon>
        <taxon>Entelegynae</taxon>
        <taxon>Araneoidea</taxon>
        <taxon>Nephilidae</taxon>
        <taxon>Trichonephila</taxon>
    </lineage>
</organism>
<sequence length="74" mass="8474">MKFSLGFVNAHIKDEINRKLKSFKNRNGISVMKISLPMTCLVGIEASVTLDVRFSMDSLTPLYNDRSLEGRFEY</sequence>
<gene>
    <name evidence="1" type="ORF">TNCT_152071</name>
</gene>
<dbReference type="EMBL" id="BMAO01006749">
    <property type="protein sequence ID" value="GFR11225.1"/>
    <property type="molecule type" value="Genomic_DNA"/>
</dbReference>